<feature type="transmembrane region" description="Helical" evidence="1">
    <location>
        <begin position="27"/>
        <end position="44"/>
    </location>
</feature>
<evidence type="ECO:0000259" key="2">
    <source>
        <dbReference type="Pfam" id="PF07760"/>
    </source>
</evidence>
<proteinExistence type="predicted"/>
<keyword evidence="1" id="KW-0472">Membrane</keyword>
<keyword evidence="1" id="KW-0812">Transmembrane</keyword>
<dbReference type="RefSeq" id="WP_058572441.1">
    <property type="nucleotide sequence ID" value="NZ_LOPV01000214.1"/>
</dbReference>
<keyword evidence="1" id="KW-1133">Transmembrane helix</keyword>
<dbReference type="Proteomes" id="UP000053157">
    <property type="component" value="Unassembled WGS sequence"/>
</dbReference>
<dbReference type="EMBL" id="LOPV01000214">
    <property type="protein sequence ID" value="KTG26718.1"/>
    <property type="molecule type" value="Genomic_DNA"/>
</dbReference>
<dbReference type="InterPro" id="IPR011674">
    <property type="entry name" value="DUF1616"/>
</dbReference>
<sequence>MLLTAVAVVVLLLPTTSGTVPRLLFGIPLLVFLPGYALISAVYTKSDVPPTETDGTQVSANRWAGRSIDVYTRLGLSVASSVAIVAIVAYVLNFTPFGISPVPTLVTVSALTIVLSIVALWRRRAVTPTERFSVTLPSLHIRGATQGQTLLNVAIVVGLVFALSATGYALTASEPTGGEQFTEFYLLTESETGGFVANDYPEALTAGEPTELAVGIENHEDGARDYTVVVLLQRVDASGTLIEREQISQFQSSVAAGETEVVEHTVTPEGITGENLELVYLLYVDEAPAEPTRENAYRDLRLRVSVS</sequence>
<feature type="transmembrane region" description="Helical" evidence="1">
    <location>
        <begin position="70"/>
        <end position="92"/>
    </location>
</feature>
<dbReference type="PIRSF" id="PIRSF018671">
    <property type="entry name" value="UCP018671"/>
    <property type="match status" value="1"/>
</dbReference>
<evidence type="ECO:0000256" key="1">
    <source>
        <dbReference type="SAM" id="Phobius"/>
    </source>
</evidence>
<organism evidence="3 4">
    <name type="scientific">Haloferax profundi</name>
    <dbReference type="NCBI Taxonomy" id="1544718"/>
    <lineage>
        <taxon>Archaea</taxon>
        <taxon>Methanobacteriati</taxon>
        <taxon>Methanobacteriota</taxon>
        <taxon>Stenosarchaea group</taxon>
        <taxon>Halobacteria</taxon>
        <taxon>Halobacteriales</taxon>
        <taxon>Haloferacaceae</taxon>
        <taxon>Haloferax</taxon>
    </lineage>
</organism>
<feature type="transmembrane region" description="Helical" evidence="1">
    <location>
        <begin position="98"/>
        <end position="121"/>
    </location>
</feature>
<evidence type="ECO:0000313" key="4">
    <source>
        <dbReference type="Proteomes" id="UP000053157"/>
    </source>
</evidence>
<protein>
    <recommendedName>
        <fullName evidence="2">DUF1616 domain-containing protein</fullName>
    </recommendedName>
</protein>
<accession>A0A0W1SKK5</accession>
<dbReference type="AlphaFoldDB" id="A0A0W1SKK5"/>
<gene>
    <name evidence="3" type="ORF">AUR66_15775</name>
</gene>
<evidence type="ECO:0000313" key="3">
    <source>
        <dbReference type="EMBL" id="KTG26718.1"/>
    </source>
</evidence>
<name>A0A0W1SKK5_9EURY</name>
<dbReference type="Pfam" id="PF07760">
    <property type="entry name" value="DUF1616"/>
    <property type="match status" value="1"/>
</dbReference>
<feature type="domain" description="DUF1616" evidence="2">
    <location>
        <begin position="2"/>
        <end position="304"/>
    </location>
</feature>
<keyword evidence="4" id="KW-1185">Reference proteome</keyword>
<comment type="caution">
    <text evidence="3">The sequence shown here is derived from an EMBL/GenBank/DDBJ whole genome shotgun (WGS) entry which is preliminary data.</text>
</comment>
<dbReference type="InterPro" id="IPR014495">
    <property type="entry name" value="UCP018671"/>
</dbReference>
<reference evidence="3 4" key="1">
    <citation type="submission" date="2015-12" db="EMBL/GenBank/DDBJ databases">
        <title>Haloferax profundi sp. nov. isolated from the Discovery deep brine-seawater interface in the Red Sea.</title>
        <authorList>
            <person name="Zhang G."/>
            <person name="Stingl U."/>
            <person name="Rashid M."/>
        </authorList>
    </citation>
    <scope>NUCLEOTIDE SEQUENCE [LARGE SCALE GENOMIC DNA]</scope>
    <source>
        <strain evidence="3 4">SB29</strain>
    </source>
</reference>
<feature type="transmembrane region" description="Helical" evidence="1">
    <location>
        <begin position="150"/>
        <end position="170"/>
    </location>
</feature>